<comment type="caution">
    <text evidence="1">The sequence shown here is derived from an EMBL/GenBank/DDBJ whole genome shotgun (WGS) entry which is preliminary data.</text>
</comment>
<dbReference type="EMBL" id="BJXV01000035">
    <property type="protein sequence ID" value="GEN29729.1"/>
    <property type="molecule type" value="Genomic_DNA"/>
</dbReference>
<dbReference type="Gene3D" id="1.10.10.1150">
    <property type="entry name" value="Coenzyme PQQ synthesis protein D (PqqD)"/>
    <property type="match status" value="1"/>
</dbReference>
<reference evidence="1 2" key="1">
    <citation type="submission" date="2019-07" db="EMBL/GenBank/DDBJ databases">
        <title>Whole genome shotgun sequence of Halomonas variabilis NBRC 102410.</title>
        <authorList>
            <person name="Hosoyama A."/>
            <person name="Uohara A."/>
            <person name="Ohji S."/>
            <person name="Ichikawa N."/>
        </authorList>
    </citation>
    <scope>NUCLEOTIDE SEQUENCE [LARGE SCALE GENOMIC DNA]</scope>
    <source>
        <strain evidence="1 2">NBRC 102410</strain>
    </source>
</reference>
<gene>
    <name evidence="1" type="ORF">HVA01_33750</name>
</gene>
<dbReference type="InterPro" id="IPR008792">
    <property type="entry name" value="PQQD"/>
</dbReference>
<dbReference type="OrthoDB" id="9800554at2"/>
<keyword evidence="2" id="KW-1185">Reference proteome</keyword>
<protein>
    <recommendedName>
        <fullName evidence="3">Coenzyme PQQ synthesis protein D</fullName>
    </recommendedName>
</protein>
<organism evidence="1 2">
    <name type="scientific">Halovibrio variabilis</name>
    <dbReference type="NCBI Taxonomy" id="31910"/>
    <lineage>
        <taxon>Bacteria</taxon>
        <taxon>Pseudomonadati</taxon>
        <taxon>Pseudomonadota</taxon>
        <taxon>Gammaproteobacteria</taxon>
        <taxon>Oceanospirillales</taxon>
        <taxon>Halomonadaceae</taxon>
        <taxon>Halovibrio</taxon>
    </lineage>
</organism>
<evidence type="ECO:0000313" key="2">
    <source>
        <dbReference type="Proteomes" id="UP000321303"/>
    </source>
</evidence>
<evidence type="ECO:0000313" key="1">
    <source>
        <dbReference type="EMBL" id="GEN29729.1"/>
    </source>
</evidence>
<evidence type="ECO:0008006" key="3">
    <source>
        <dbReference type="Google" id="ProtNLM"/>
    </source>
</evidence>
<sequence length="93" mass="10343">MSVTLNNMVQRDADILTAVVDDEVVMMSADQGQYFGLNSIGGRIWELTESPIAVNDLVQKLCEHYAVDVEECQSDTLPFLDSMVEVGLLHVLR</sequence>
<name>A0A511UT03_9GAMM</name>
<dbReference type="Pfam" id="PF05402">
    <property type="entry name" value="PqqD"/>
    <property type="match status" value="1"/>
</dbReference>
<dbReference type="InterPro" id="IPR041881">
    <property type="entry name" value="PqqD_sf"/>
</dbReference>
<dbReference type="RefSeq" id="WP_146876653.1">
    <property type="nucleotide sequence ID" value="NZ_BJXV01000035.1"/>
</dbReference>
<dbReference type="AlphaFoldDB" id="A0A511UT03"/>
<proteinExistence type="predicted"/>
<accession>A0A511UT03</accession>
<dbReference type="Proteomes" id="UP000321303">
    <property type="component" value="Unassembled WGS sequence"/>
</dbReference>